<dbReference type="Pfam" id="PF19583">
    <property type="entry name" value="ODP"/>
    <property type="match status" value="1"/>
</dbReference>
<comment type="caution">
    <text evidence="2">The sequence shown here is derived from an EMBL/GenBank/DDBJ whole genome shotgun (WGS) entry which is preliminary data.</text>
</comment>
<organism evidence="2 3">
    <name type="scientific">Methanothermococcus okinawensis</name>
    <dbReference type="NCBI Taxonomy" id="155863"/>
    <lineage>
        <taxon>Archaea</taxon>
        <taxon>Methanobacteriati</taxon>
        <taxon>Methanobacteriota</taxon>
        <taxon>Methanomada group</taxon>
        <taxon>Methanococci</taxon>
        <taxon>Methanococcales</taxon>
        <taxon>Methanococcaceae</taxon>
        <taxon>Methanothermococcus</taxon>
    </lineage>
</organism>
<dbReference type="GO" id="GO:0010181">
    <property type="term" value="F:FMN binding"/>
    <property type="evidence" value="ECO:0007669"/>
    <property type="project" value="InterPro"/>
</dbReference>
<dbReference type="SUPFAM" id="SSF56281">
    <property type="entry name" value="Metallo-hydrolase/oxidoreductase"/>
    <property type="match status" value="1"/>
</dbReference>
<gene>
    <name evidence="2" type="ORF">EYG76_05115</name>
</gene>
<dbReference type="Gene3D" id="3.60.15.10">
    <property type="entry name" value="Ribonuclease Z/Hydroxyacylglutathione hydrolase-like"/>
    <property type="match status" value="1"/>
</dbReference>
<evidence type="ECO:0000313" key="3">
    <source>
        <dbReference type="Proteomes" id="UP000605144"/>
    </source>
</evidence>
<reference evidence="2" key="1">
    <citation type="journal article" date="2020" name="ISME J.">
        <title>Gammaproteobacteria mediating utilization of methyl-, sulfur- and petroleum organic compounds in deep ocean hydrothermal plumes.</title>
        <authorList>
            <person name="Zhou Z."/>
            <person name="Liu Y."/>
            <person name="Pan J."/>
            <person name="Cron B.R."/>
            <person name="Toner B.M."/>
            <person name="Anantharaman K."/>
            <person name="Breier J.A."/>
            <person name="Dick G.J."/>
            <person name="Li M."/>
        </authorList>
    </citation>
    <scope>NUCLEOTIDE SEQUENCE</scope>
    <source>
        <strain evidence="2">SZUA-1385</strain>
    </source>
</reference>
<dbReference type="Pfam" id="PF00258">
    <property type="entry name" value="Flavodoxin_1"/>
    <property type="match status" value="1"/>
</dbReference>
<dbReference type="SMART" id="SM00849">
    <property type="entry name" value="Lactamase_B"/>
    <property type="match status" value="1"/>
</dbReference>
<dbReference type="GO" id="GO:0016491">
    <property type="term" value="F:oxidoreductase activity"/>
    <property type="evidence" value="ECO:0007669"/>
    <property type="project" value="InterPro"/>
</dbReference>
<evidence type="ECO:0000259" key="1">
    <source>
        <dbReference type="PROSITE" id="PS50902"/>
    </source>
</evidence>
<dbReference type="InterPro" id="IPR029039">
    <property type="entry name" value="Flavoprotein-like_sf"/>
</dbReference>
<dbReference type="InterPro" id="IPR016440">
    <property type="entry name" value="Rubredoxin-O_OxRdtase"/>
</dbReference>
<evidence type="ECO:0000313" key="2">
    <source>
        <dbReference type="EMBL" id="HIP17656.1"/>
    </source>
</evidence>
<dbReference type="CDD" id="cd07709">
    <property type="entry name" value="flavodiiron_proteins_MBL-fold"/>
    <property type="match status" value="1"/>
</dbReference>
<name>A0A832YT82_9EURY</name>
<dbReference type="EMBL" id="DQSV01000098">
    <property type="protein sequence ID" value="HIP17656.1"/>
    <property type="molecule type" value="Genomic_DNA"/>
</dbReference>
<dbReference type="InterPro" id="IPR008254">
    <property type="entry name" value="Flavodoxin/NO_synth"/>
</dbReference>
<dbReference type="PROSITE" id="PS50902">
    <property type="entry name" value="FLAVODOXIN_LIKE"/>
    <property type="match status" value="1"/>
</dbReference>
<dbReference type="SUPFAM" id="SSF52218">
    <property type="entry name" value="Flavoproteins"/>
    <property type="match status" value="1"/>
</dbReference>
<dbReference type="PIRSF" id="PIRSF005243">
    <property type="entry name" value="ROO"/>
    <property type="match status" value="1"/>
</dbReference>
<dbReference type="AlphaFoldDB" id="A0A832YT82"/>
<accession>A0A832YT82</accession>
<dbReference type="Gene3D" id="3.40.50.360">
    <property type="match status" value="1"/>
</dbReference>
<protein>
    <submittedName>
        <fullName evidence="2">FprA family A-type flavoprotein</fullName>
    </submittedName>
</protein>
<dbReference type="GO" id="GO:0009055">
    <property type="term" value="F:electron transfer activity"/>
    <property type="evidence" value="ECO:0007669"/>
    <property type="project" value="InterPro"/>
</dbReference>
<dbReference type="PANTHER" id="PTHR43717">
    <property type="entry name" value="ANAEROBIC NITRIC OXIDE REDUCTASE FLAVORUBREDOXIN"/>
    <property type="match status" value="1"/>
</dbReference>
<feature type="domain" description="Flavodoxin-like" evidence="1">
    <location>
        <begin position="250"/>
        <end position="390"/>
    </location>
</feature>
<dbReference type="InterPro" id="IPR001279">
    <property type="entry name" value="Metallo-B-lactamas"/>
</dbReference>
<dbReference type="GO" id="GO:0046872">
    <property type="term" value="F:metal ion binding"/>
    <property type="evidence" value="ECO:0007669"/>
    <property type="project" value="InterPro"/>
</dbReference>
<dbReference type="InterPro" id="IPR036866">
    <property type="entry name" value="RibonucZ/Hydroxyglut_hydro"/>
</dbReference>
<dbReference type="InterPro" id="IPR045761">
    <property type="entry name" value="ODP_dom"/>
</dbReference>
<proteinExistence type="predicted"/>
<dbReference type="Proteomes" id="UP000605144">
    <property type="component" value="Unassembled WGS sequence"/>
</dbReference>
<sequence length="393" mass="45602">MAIKIKDDIYWIGTIDWEVREFHGYETPSGSTYNSYLIKDEKNVLIDCAKGYMFDDLLIGLKSAMIKPEEIDYIIINHTEKDHSGCLEELIKYTNATIITNEKCKEFLELQYNTDGWEYIIVDSDDEINIGKRTLKFIKTPMLHWPDNMVTYSIEDKILFSNDAFGQHVASSERFDYQVEELEVLYEDTKEYFANILLPYRMLVPGTIEALKNLDIEYICPSHGIVWRDHIKDIMKKYLEWSSNEYKNKAVIVYDSMYNSTKKMAYNIGNGLLNEGVEVRIYNTSKTPMNKIMKDILDAKYVIVGSPTLNSNIYHTVAMFLAYMEGLKPSGNKIGVAFGSYGWMEMATGIIKKTFEKLNFKIIEDECLTCRFVPKEECLSKCYEFGKKLAQMD</sequence>
<dbReference type="PANTHER" id="PTHR43717:SF1">
    <property type="entry name" value="ANAEROBIC NITRIC OXIDE REDUCTASE FLAVORUBREDOXIN"/>
    <property type="match status" value="1"/>
</dbReference>